<sequence>MPVLVAPDGAGSAWVEQRRTEIRATVAESGAVLLRGLGLADVAQVTAAATALADELAVEREGFAKRVEHSPGVYSSSVWASDLPMCMHHELSYARTIPQLMMFGCLRPADSGGTIGLADGAAIAQALPTALVTPFVRDGWLLTRNFYPEAGLSWQEAFGTTEPAEAEAYCRDNGIIAEWRADGVLRTRQRRAAVVTPAGRPDPVWFNQIAFLNRWTLDPDIRDYLVGEFGVHGLPVDTAYGDGRFINAPVIEEINAVYDSHTVQVPLRAGDLLVVDNLRMTHSREAYTGPREVVVAMGDPTDRAGWDPAWQR</sequence>
<feature type="domain" description="TauD/TfdA-like" evidence="5">
    <location>
        <begin position="16"/>
        <end position="297"/>
    </location>
</feature>
<keyword evidence="6" id="KW-0223">Dioxygenase</keyword>
<keyword evidence="4" id="KW-0045">Antibiotic biosynthesis</keyword>
<comment type="cofactor">
    <cofactor evidence="1">
        <name>Fe(2+)</name>
        <dbReference type="ChEBI" id="CHEBI:29033"/>
    </cofactor>
</comment>
<proteinExistence type="predicted"/>
<gene>
    <name evidence="6" type="ORF">JM949_02585</name>
</gene>
<dbReference type="Pfam" id="PF02668">
    <property type="entry name" value="TauD"/>
    <property type="match status" value="1"/>
</dbReference>
<evidence type="ECO:0000256" key="3">
    <source>
        <dbReference type="ARBA" id="ARBA00023004"/>
    </source>
</evidence>
<evidence type="ECO:0000256" key="1">
    <source>
        <dbReference type="ARBA" id="ARBA00001954"/>
    </source>
</evidence>
<reference evidence="6 7" key="1">
    <citation type="submission" date="2021-01" db="EMBL/GenBank/DDBJ databases">
        <title>Draft genome sequence of Micromonospora sp. strain STR1s_6.</title>
        <authorList>
            <person name="Karlyshev A."/>
            <person name="Jawad R."/>
        </authorList>
    </citation>
    <scope>NUCLEOTIDE SEQUENCE [LARGE SCALE GENOMIC DNA]</scope>
    <source>
        <strain evidence="6 7">STR1S-6</strain>
    </source>
</reference>
<evidence type="ECO:0000313" key="7">
    <source>
        <dbReference type="Proteomes" id="UP000622245"/>
    </source>
</evidence>
<dbReference type="InterPro" id="IPR042098">
    <property type="entry name" value="TauD-like_sf"/>
</dbReference>
<dbReference type="Gene3D" id="3.60.130.10">
    <property type="entry name" value="Clavaminate synthase-like"/>
    <property type="match status" value="1"/>
</dbReference>
<dbReference type="InterPro" id="IPR003819">
    <property type="entry name" value="TauD/TfdA-like"/>
</dbReference>
<keyword evidence="7" id="KW-1185">Reference proteome</keyword>
<organism evidence="6 7">
    <name type="scientific">Micromonospora tarensis</name>
    <dbReference type="NCBI Taxonomy" id="2806100"/>
    <lineage>
        <taxon>Bacteria</taxon>
        <taxon>Bacillati</taxon>
        <taxon>Actinomycetota</taxon>
        <taxon>Actinomycetes</taxon>
        <taxon>Micromonosporales</taxon>
        <taxon>Micromonosporaceae</taxon>
        <taxon>Micromonospora</taxon>
    </lineage>
</organism>
<evidence type="ECO:0000313" key="6">
    <source>
        <dbReference type="EMBL" id="MBM0274426.1"/>
    </source>
</evidence>
<dbReference type="InterPro" id="IPR050411">
    <property type="entry name" value="AlphaKG_dependent_hydroxylases"/>
</dbReference>
<keyword evidence="2" id="KW-0560">Oxidoreductase</keyword>
<dbReference type="RefSeq" id="WP_203146851.1">
    <property type="nucleotide sequence ID" value="NZ_JAEVHL010000006.1"/>
</dbReference>
<protein>
    <submittedName>
        <fullName evidence="6">TauD/TfdA family dioxygenase</fullName>
    </submittedName>
</protein>
<keyword evidence="3" id="KW-0408">Iron</keyword>
<dbReference type="GO" id="GO:0051213">
    <property type="term" value="F:dioxygenase activity"/>
    <property type="evidence" value="ECO:0007669"/>
    <property type="project" value="UniProtKB-KW"/>
</dbReference>
<evidence type="ECO:0000256" key="4">
    <source>
        <dbReference type="ARBA" id="ARBA00023194"/>
    </source>
</evidence>
<accession>A0ABS1YB10</accession>
<name>A0ABS1YB10_9ACTN</name>
<evidence type="ECO:0000256" key="2">
    <source>
        <dbReference type="ARBA" id="ARBA00023002"/>
    </source>
</evidence>
<dbReference type="EMBL" id="JAEVHL010000006">
    <property type="protein sequence ID" value="MBM0274426.1"/>
    <property type="molecule type" value="Genomic_DNA"/>
</dbReference>
<comment type="caution">
    <text evidence="6">The sequence shown here is derived from an EMBL/GenBank/DDBJ whole genome shotgun (WGS) entry which is preliminary data.</text>
</comment>
<dbReference type="Proteomes" id="UP000622245">
    <property type="component" value="Unassembled WGS sequence"/>
</dbReference>
<dbReference type="PANTHER" id="PTHR10696">
    <property type="entry name" value="GAMMA-BUTYROBETAINE HYDROXYLASE-RELATED"/>
    <property type="match status" value="1"/>
</dbReference>
<dbReference type="SUPFAM" id="SSF51197">
    <property type="entry name" value="Clavaminate synthase-like"/>
    <property type="match status" value="1"/>
</dbReference>
<evidence type="ECO:0000259" key="5">
    <source>
        <dbReference type="Pfam" id="PF02668"/>
    </source>
</evidence>
<dbReference type="PANTHER" id="PTHR10696:SF56">
    <property type="entry name" value="TAUD_TFDA-LIKE DOMAIN-CONTAINING PROTEIN"/>
    <property type="match status" value="1"/>
</dbReference>